<sequence length="350" mass="37972">MAQANLFDITPEKEASKLEFLRRQFFGAPPAVSRRDADLSGKAAVITGANGGIGMECSRQLLDLGLSKLILAVRDEAKGEAARKTLLAANALESSQTIEIWKLDHASYESVVSFAERVENLSPRLDIAILNAGVNRGSYVKNPTTGHEENLQTNYLSTILLLLLLLRVFNKAGPPASSPRSSPGRIVIVSSDTAAWAKFEEKHEIPLLKVINNEAKWDVFHSYAISKLLGQLFVAELVKRVPPSLAIVNCANPGLCYGSGVARELGLTTAIFVRAIGRSSAVGARTLVHAVTTLGEKSHGQYVEDGKLRPMAPFVYSDEATQTTKQLWTETLDELSFAGVRDIVEGFNRA</sequence>
<evidence type="ECO:0000313" key="2">
    <source>
        <dbReference type="Proteomes" id="UP001497680"/>
    </source>
</evidence>
<organism evidence="1 2">
    <name type="scientific">Hypoxylon rubiginosum</name>
    <dbReference type="NCBI Taxonomy" id="110542"/>
    <lineage>
        <taxon>Eukaryota</taxon>
        <taxon>Fungi</taxon>
        <taxon>Dikarya</taxon>
        <taxon>Ascomycota</taxon>
        <taxon>Pezizomycotina</taxon>
        <taxon>Sordariomycetes</taxon>
        <taxon>Xylariomycetidae</taxon>
        <taxon>Xylariales</taxon>
        <taxon>Hypoxylaceae</taxon>
        <taxon>Hypoxylon</taxon>
    </lineage>
</organism>
<accession>A0ACC0CS32</accession>
<comment type="caution">
    <text evidence="1">The sequence shown here is derived from an EMBL/GenBank/DDBJ whole genome shotgun (WGS) entry which is preliminary data.</text>
</comment>
<keyword evidence="2" id="KW-1185">Reference proteome</keyword>
<proteinExistence type="predicted"/>
<protein>
    <submittedName>
        <fullName evidence="1">NAD(P)-binding protein</fullName>
    </submittedName>
</protein>
<dbReference type="Proteomes" id="UP001497680">
    <property type="component" value="Unassembled WGS sequence"/>
</dbReference>
<evidence type="ECO:0000313" key="1">
    <source>
        <dbReference type="EMBL" id="KAI6083259.1"/>
    </source>
</evidence>
<gene>
    <name evidence="1" type="ORF">F4821DRAFT_195285</name>
</gene>
<dbReference type="EMBL" id="MU394355">
    <property type="protein sequence ID" value="KAI6083259.1"/>
    <property type="molecule type" value="Genomic_DNA"/>
</dbReference>
<name>A0ACC0CS32_9PEZI</name>
<reference evidence="1 2" key="1">
    <citation type="journal article" date="2022" name="New Phytol.">
        <title>Ecological generalism drives hyperdiversity of secondary metabolite gene clusters in xylarialean endophytes.</title>
        <authorList>
            <person name="Franco M.E.E."/>
            <person name="Wisecaver J.H."/>
            <person name="Arnold A.E."/>
            <person name="Ju Y.M."/>
            <person name="Slot J.C."/>
            <person name="Ahrendt S."/>
            <person name="Moore L.P."/>
            <person name="Eastman K.E."/>
            <person name="Scott K."/>
            <person name="Konkel Z."/>
            <person name="Mondo S.J."/>
            <person name="Kuo A."/>
            <person name="Hayes R.D."/>
            <person name="Haridas S."/>
            <person name="Andreopoulos B."/>
            <person name="Riley R."/>
            <person name="LaButti K."/>
            <person name="Pangilinan J."/>
            <person name="Lipzen A."/>
            <person name="Amirebrahimi M."/>
            <person name="Yan J."/>
            <person name="Adam C."/>
            <person name="Keymanesh K."/>
            <person name="Ng V."/>
            <person name="Louie K."/>
            <person name="Northen T."/>
            <person name="Drula E."/>
            <person name="Henrissat B."/>
            <person name="Hsieh H.M."/>
            <person name="Youens-Clark K."/>
            <person name="Lutzoni F."/>
            <person name="Miadlikowska J."/>
            <person name="Eastwood D.C."/>
            <person name="Hamelin R.C."/>
            <person name="Grigoriev I.V."/>
            <person name="U'Ren J.M."/>
        </authorList>
    </citation>
    <scope>NUCLEOTIDE SEQUENCE [LARGE SCALE GENOMIC DNA]</scope>
    <source>
        <strain evidence="1 2">ER1909</strain>
    </source>
</reference>